<evidence type="ECO:0000256" key="6">
    <source>
        <dbReference type="ARBA" id="ARBA00023049"/>
    </source>
</evidence>
<comment type="caution">
    <text evidence="10">The sequence shown here is derived from an EMBL/GenBank/DDBJ whole genome shotgun (WGS) entry which is preliminary data.</text>
</comment>
<evidence type="ECO:0000256" key="7">
    <source>
        <dbReference type="RuleBase" id="RU366073"/>
    </source>
</evidence>
<dbReference type="PANTHER" id="PTHR43579:SF1">
    <property type="entry name" value="NEUTRAL METALLOPROTEINASE"/>
    <property type="match status" value="1"/>
</dbReference>
<keyword evidence="7" id="KW-0964">Secreted</keyword>
<dbReference type="Proteomes" id="UP001501183">
    <property type="component" value="Unassembled WGS sequence"/>
</dbReference>
<dbReference type="InterPro" id="IPR001570">
    <property type="entry name" value="Peptidase_M4_C_domain"/>
</dbReference>
<dbReference type="InterPro" id="IPR027268">
    <property type="entry name" value="Peptidase_M4/M1_CTD_sf"/>
</dbReference>
<dbReference type="EC" id="3.4.24.-" evidence="7"/>
<evidence type="ECO:0000256" key="3">
    <source>
        <dbReference type="ARBA" id="ARBA00022723"/>
    </source>
</evidence>
<keyword evidence="2 7" id="KW-0645">Protease</keyword>
<feature type="domain" description="Peptidase M4" evidence="8">
    <location>
        <begin position="63"/>
        <end position="174"/>
    </location>
</feature>
<feature type="domain" description="Peptidase M4 C-terminal" evidence="9">
    <location>
        <begin position="177"/>
        <end position="349"/>
    </location>
</feature>
<evidence type="ECO:0000313" key="10">
    <source>
        <dbReference type="EMBL" id="GAA4486539.1"/>
    </source>
</evidence>
<evidence type="ECO:0000256" key="4">
    <source>
        <dbReference type="ARBA" id="ARBA00022801"/>
    </source>
</evidence>
<sequence>MYTSPHFGCIVPPYLLEQLVENSDSDVRRAALATMVTTEHLRGRRSLAAELGLTAAASTDGGRRTVFDCRTSTNVNSAVQVLDEDGGTSSDPAVLRAFDGLGATRDFYRSVLQRSSVDGEGMALNGYVHYGRQFNNAFWDGAHMVFGDGDGKIFADFTLSIDVIAHELTHGVTEHTAGLQYERQPGALNESISDVFGSLVKQWRAGQDAADADWLIGAEVFTPSIQADALRSMKAPGTAWNASVFGRPDPQPDHMSRFVHLPVSADGDWGGVHINSGIPNKAFCLAAIGIGGKAWEAAGHIWYAALLAANASTGFQAFADLTDAKAGELCGTTSPERDAVRRAWDQVGIRTVTAPAAPAAADVPGLADQIAALSAKLDRITERLDAVRMSPA</sequence>
<dbReference type="SUPFAM" id="SSF55486">
    <property type="entry name" value="Metalloproteases ('zincins'), catalytic domain"/>
    <property type="match status" value="1"/>
</dbReference>
<evidence type="ECO:0000256" key="5">
    <source>
        <dbReference type="ARBA" id="ARBA00022833"/>
    </source>
</evidence>
<proteinExistence type="inferred from homology"/>
<dbReference type="RefSeq" id="WP_345350049.1">
    <property type="nucleotide sequence ID" value="NZ_BAABFB010000066.1"/>
</dbReference>
<comment type="similarity">
    <text evidence="1 7">Belongs to the peptidase M4 family.</text>
</comment>
<dbReference type="CDD" id="cd09597">
    <property type="entry name" value="M4_TLP"/>
    <property type="match status" value="1"/>
</dbReference>
<reference evidence="11" key="1">
    <citation type="journal article" date="2019" name="Int. J. Syst. Evol. Microbiol.">
        <title>The Global Catalogue of Microorganisms (GCM) 10K type strain sequencing project: providing services to taxonomists for standard genome sequencing and annotation.</title>
        <authorList>
            <consortium name="The Broad Institute Genomics Platform"/>
            <consortium name="The Broad Institute Genome Sequencing Center for Infectious Disease"/>
            <person name="Wu L."/>
            <person name="Ma J."/>
        </authorList>
    </citation>
    <scope>NUCLEOTIDE SEQUENCE [LARGE SCALE GENOMIC DNA]</scope>
    <source>
        <strain evidence="11">JCM 32206</strain>
    </source>
</reference>
<name>A0ABP8PH95_9NOCA</name>
<dbReference type="InterPro" id="IPR013856">
    <property type="entry name" value="Peptidase_M4_domain"/>
</dbReference>
<evidence type="ECO:0000259" key="8">
    <source>
        <dbReference type="Pfam" id="PF01447"/>
    </source>
</evidence>
<dbReference type="Gene3D" id="1.10.390.10">
    <property type="entry name" value="Neutral Protease Domain 2"/>
    <property type="match status" value="1"/>
</dbReference>
<comment type="subcellular location">
    <subcellularLocation>
        <location evidence="7">Secreted</location>
    </subcellularLocation>
</comment>
<evidence type="ECO:0000313" key="11">
    <source>
        <dbReference type="Proteomes" id="UP001501183"/>
    </source>
</evidence>
<dbReference type="InterPro" id="IPR023612">
    <property type="entry name" value="Peptidase_M4"/>
</dbReference>
<organism evidence="10 11">
    <name type="scientific">Rhodococcus olei</name>
    <dbReference type="NCBI Taxonomy" id="2161675"/>
    <lineage>
        <taxon>Bacteria</taxon>
        <taxon>Bacillati</taxon>
        <taxon>Actinomycetota</taxon>
        <taxon>Actinomycetes</taxon>
        <taxon>Mycobacteriales</taxon>
        <taxon>Nocardiaceae</taxon>
        <taxon>Rhodococcus</taxon>
    </lineage>
</organism>
<dbReference type="Pfam" id="PF02868">
    <property type="entry name" value="Peptidase_M4_C"/>
    <property type="match status" value="1"/>
</dbReference>
<dbReference type="Gene3D" id="3.10.170.10">
    <property type="match status" value="1"/>
</dbReference>
<evidence type="ECO:0000259" key="9">
    <source>
        <dbReference type="Pfam" id="PF02868"/>
    </source>
</evidence>
<protein>
    <recommendedName>
        <fullName evidence="7">Neutral metalloproteinase</fullName>
        <ecNumber evidence="7">3.4.24.-</ecNumber>
    </recommendedName>
</protein>
<accession>A0ABP8PH95</accession>
<gene>
    <name evidence="10" type="ORF">GCM10023094_43200</name>
</gene>
<keyword evidence="11" id="KW-1185">Reference proteome</keyword>
<keyword evidence="5 7" id="KW-0862">Zinc</keyword>
<dbReference type="PRINTS" id="PR00730">
    <property type="entry name" value="THERMOLYSIN"/>
</dbReference>
<keyword evidence="6 7" id="KW-0482">Metalloprotease</keyword>
<dbReference type="PANTHER" id="PTHR43579">
    <property type="match status" value="1"/>
</dbReference>
<dbReference type="InterPro" id="IPR052759">
    <property type="entry name" value="Metalloprotease_M4"/>
</dbReference>
<dbReference type="Pfam" id="PF01447">
    <property type="entry name" value="Peptidase_M4"/>
    <property type="match status" value="1"/>
</dbReference>
<evidence type="ECO:0000256" key="1">
    <source>
        <dbReference type="ARBA" id="ARBA00009388"/>
    </source>
</evidence>
<comment type="cofactor">
    <cofactor evidence="7">
        <name>Zn(2+)</name>
        <dbReference type="ChEBI" id="CHEBI:29105"/>
    </cofactor>
</comment>
<dbReference type="EMBL" id="BAABFB010000066">
    <property type="protein sequence ID" value="GAA4486539.1"/>
    <property type="molecule type" value="Genomic_DNA"/>
</dbReference>
<keyword evidence="4 7" id="KW-0378">Hydrolase</keyword>
<comment type="function">
    <text evidence="7">Extracellular zinc metalloprotease.</text>
</comment>
<evidence type="ECO:0000256" key="2">
    <source>
        <dbReference type="ARBA" id="ARBA00022670"/>
    </source>
</evidence>
<keyword evidence="3" id="KW-0479">Metal-binding</keyword>